<comment type="caution">
    <text evidence="1">The sequence shown here is derived from an EMBL/GenBank/DDBJ whole genome shotgun (WGS) entry which is preliminary data.</text>
</comment>
<keyword evidence="2" id="KW-1185">Reference proteome</keyword>
<dbReference type="OrthoDB" id="1186563at2"/>
<accession>A0A2N3II23</accession>
<sequence>MKLLVKIFFLLICYCFSWKTFSQDIFPNQYGSGRLFVNPAFTGTSVAGRADFLYAVHYPTLTGGLVTNFISYDHSFDDERNALGFFLKTDRIGVASGGNFRNLQVNLAYAYLLPAGEYWRIRMAVSLGYGNKNLNTFHLIYGDQLTQTGLSGNPTQEPQIPSQSIDFLDVSTGFLAYNEYAWIGFSAFHLNQPQREFLGNEFRVPLRISGHLGIKIPLNETENYHLSPVAFYNFQNNLHLLDLGLFFETDYFQAGILGRNIPLQTQNTTLNFQTAFKLNGFRLAYTYGLPLSLKGVGGLHEIGLSFAWQKEPPEKKWTYRQISVF</sequence>
<dbReference type="Proteomes" id="UP000233387">
    <property type="component" value="Unassembled WGS sequence"/>
</dbReference>
<protein>
    <submittedName>
        <fullName evidence="1">Bacteroidetes-specific putative membrane protein</fullName>
    </submittedName>
</protein>
<dbReference type="InterPro" id="IPR019861">
    <property type="entry name" value="PorP/SprF_Bacteroidetes"/>
</dbReference>
<dbReference type="AlphaFoldDB" id="A0A2N3II23"/>
<gene>
    <name evidence="1" type="ORF">Rain11_0947</name>
</gene>
<dbReference type="RefSeq" id="WP_101358214.1">
    <property type="nucleotide sequence ID" value="NZ_NKXO01000012.1"/>
</dbReference>
<evidence type="ECO:0000313" key="1">
    <source>
        <dbReference type="EMBL" id="PKQ70010.1"/>
    </source>
</evidence>
<name>A0A2N3II23_9BACT</name>
<dbReference type="EMBL" id="NKXO01000012">
    <property type="protein sequence ID" value="PKQ70010.1"/>
    <property type="molecule type" value="Genomic_DNA"/>
</dbReference>
<evidence type="ECO:0000313" key="2">
    <source>
        <dbReference type="Proteomes" id="UP000233387"/>
    </source>
</evidence>
<proteinExistence type="predicted"/>
<dbReference type="Pfam" id="PF11751">
    <property type="entry name" value="PorP_SprF"/>
    <property type="match status" value="1"/>
</dbReference>
<organism evidence="1 2">
    <name type="scientific">Raineya orbicola</name>
    <dbReference type="NCBI Taxonomy" id="2016530"/>
    <lineage>
        <taxon>Bacteria</taxon>
        <taxon>Pseudomonadati</taxon>
        <taxon>Bacteroidota</taxon>
        <taxon>Cytophagia</taxon>
        <taxon>Cytophagales</taxon>
        <taxon>Raineyaceae</taxon>
        <taxon>Raineya</taxon>
    </lineage>
</organism>
<reference evidence="1 2" key="1">
    <citation type="submission" date="2017-06" db="EMBL/GenBank/DDBJ databases">
        <title>Raineya orbicola gen. nov., sp. nov. a slightly thermophilic bacterium of the phylum Bacteroidetes and the description of Raineyaceae fam. nov.</title>
        <authorList>
            <person name="Albuquerque L."/>
            <person name="Polonia A.R.M."/>
            <person name="Barroso C."/>
            <person name="Froufe H.J.C."/>
            <person name="Lage O."/>
            <person name="Lobo-Da-Cunha A."/>
            <person name="Egas C."/>
            <person name="Da Costa M.S."/>
        </authorList>
    </citation>
    <scope>NUCLEOTIDE SEQUENCE [LARGE SCALE GENOMIC DNA]</scope>
    <source>
        <strain evidence="1 2">SPSPC-11</strain>
    </source>
</reference>
<dbReference type="NCBIfam" id="TIGR03519">
    <property type="entry name" value="T9SS_PorP_fam"/>
    <property type="match status" value="1"/>
</dbReference>